<evidence type="ECO:0000259" key="2">
    <source>
        <dbReference type="SMART" id="SM00581"/>
    </source>
</evidence>
<dbReference type="HOGENOM" id="CLU_014435_2_1_1"/>
<dbReference type="PANTHER" id="PTHR12785:SF6">
    <property type="entry name" value="SPLICING FACTOR 3B SUBUNIT 2"/>
    <property type="match status" value="1"/>
</dbReference>
<feature type="compositionally biased region" description="Basic and acidic residues" evidence="1">
    <location>
        <begin position="87"/>
        <end position="114"/>
    </location>
</feature>
<feature type="region of interest" description="Disordered" evidence="1">
    <location>
        <begin position="86"/>
        <end position="121"/>
    </location>
</feature>
<evidence type="ECO:0000313" key="4">
    <source>
        <dbReference type="Proteomes" id="UP000005627"/>
    </source>
</evidence>
<dbReference type="InterPro" id="IPR007180">
    <property type="entry name" value="DUF382"/>
</dbReference>
<protein>
    <recommendedName>
        <fullName evidence="2">PSP proline-rich domain-containing protein</fullName>
    </recommendedName>
</protein>
<dbReference type="PANTHER" id="PTHR12785">
    <property type="entry name" value="SPLICING FACTOR 3B"/>
    <property type="match status" value="1"/>
</dbReference>
<dbReference type="OrthoDB" id="10260794at2759"/>
<evidence type="ECO:0000313" key="3">
    <source>
        <dbReference type="EMBL" id="CCE90246.1"/>
    </source>
</evidence>
<dbReference type="STRING" id="1076872.G8ZNQ2"/>
<reference evidence="3 4" key="1">
    <citation type="journal article" date="2011" name="Proc. Natl. Acad. Sci. U.S.A.">
        <title>Evolutionary erosion of yeast sex chromosomes by mating-type switching accidents.</title>
        <authorList>
            <person name="Gordon J.L."/>
            <person name="Armisen D."/>
            <person name="Proux-Wera E."/>
            <person name="Oheigeartaigh S.S."/>
            <person name="Byrne K.P."/>
            <person name="Wolfe K.H."/>
        </authorList>
    </citation>
    <scope>NUCLEOTIDE SEQUENCE [LARGE SCALE GENOMIC DNA]</scope>
    <source>
        <strain evidence="4">ATCC 10662 / CBS 1146 / NBRC 0425 / NCYC 2629 / NRRL Y-866</strain>
    </source>
</reference>
<feature type="compositionally biased region" description="Polar residues" evidence="1">
    <location>
        <begin position="44"/>
        <end position="53"/>
    </location>
</feature>
<feature type="compositionally biased region" description="Basic and acidic residues" evidence="1">
    <location>
        <begin position="16"/>
        <end position="43"/>
    </location>
</feature>
<feature type="compositionally biased region" description="Basic and acidic residues" evidence="1">
    <location>
        <begin position="452"/>
        <end position="464"/>
    </location>
</feature>
<dbReference type="Pfam" id="PF04046">
    <property type="entry name" value="PSP"/>
    <property type="match status" value="1"/>
</dbReference>
<evidence type="ECO:0000256" key="1">
    <source>
        <dbReference type="SAM" id="MobiDB-lite"/>
    </source>
</evidence>
<feature type="region of interest" description="Disordered" evidence="1">
    <location>
        <begin position="1"/>
        <end position="54"/>
    </location>
</feature>
<dbReference type="eggNOG" id="KOG2330">
    <property type="taxonomic scope" value="Eukaryota"/>
</dbReference>
<accession>G8ZNQ2</accession>
<feature type="domain" description="PSP proline-rich" evidence="2">
    <location>
        <begin position="276"/>
        <end position="329"/>
    </location>
</feature>
<organism evidence="3 4">
    <name type="scientific">Torulaspora delbrueckii</name>
    <name type="common">Yeast</name>
    <name type="synonym">Candida colliculosa</name>
    <dbReference type="NCBI Taxonomy" id="4950"/>
    <lineage>
        <taxon>Eukaryota</taxon>
        <taxon>Fungi</taxon>
        <taxon>Dikarya</taxon>
        <taxon>Ascomycota</taxon>
        <taxon>Saccharomycotina</taxon>
        <taxon>Saccharomycetes</taxon>
        <taxon>Saccharomycetales</taxon>
        <taxon>Saccharomycetaceae</taxon>
        <taxon>Torulaspora</taxon>
    </lineage>
</organism>
<dbReference type="GO" id="GO:0071004">
    <property type="term" value="C:U2-type prespliceosome"/>
    <property type="evidence" value="ECO:0007669"/>
    <property type="project" value="EnsemblFungi"/>
</dbReference>
<gene>
    <name evidence="3" type="primary">TDEL0B01170</name>
    <name evidence="3" type="ORF">TDEL_0B01170</name>
</gene>
<dbReference type="FunCoup" id="G8ZNQ2">
    <property type="interactions" value="256"/>
</dbReference>
<dbReference type="InterPro" id="IPR006568">
    <property type="entry name" value="PSP_pro-rich"/>
</dbReference>
<dbReference type="GeneID" id="11503456"/>
<dbReference type="RefSeq" id="XP_003679457.1">
    <property type="nucleotide sequence ID" value="XM_003679409.1"/>
</dbReference>
<dbReference type="EMBL" id="HE616743">
    <property type="protein sequence ID" value="CCE90246.1"/>
    <property type="molecule type" value="Genomic_DNA"/>
</dbReference>
<feature type="compositionally biased region" description="Basic residues" evidence="1">
    <location>
        <begin position="1"/>
        <end position="11"/>
    </location>
</feature>
<dbReference type="GO" id="GO:0005686">
    <property type="term" value="C:U2 snRNP"/>
    <property type="evidence" value="ECO:0007669"/>
    <property type="project" value="EnsemblFungi"/>
</dbReference>
<name>G8ZNQ2_TORDE</name>
<dbReference type="InParanoid" id="G8ZNQ2"/>
<feature type="compositionally biased region" description="Basic and acidic residues" evidence="1">
    <location>
        <begin position="401"/>
        <end position="413"/>
    </location>
</feature>
<proteinExistence type="predicted"/>
<dbReference type="InterPro" id="IPR052584">
    <property type="entry name" value="U2_snRNP_Complex_Component"/>
</dbReference>
<dbReference type="AlphaFoldDB" id="G8ZNQ2"/>
<dbReference type="GO" id="GO:0000245">
    <property type="term" value="P:spliceosomal complex assembly"/>
    <property type="evidence" value="ECO:0007669"/>
    <property type="project" value="EnsemblFungi"/>
</dbReference>
<dbReference type="KEGG" id="tdl:TDEL_0B01170"/>
<dbReference type="GO" id="GO:0000974">
    <property type="term" value="C:Prp19 complex"/>
    <property type="evidence" value="ECO:0007669"/>
    <property type="project" value="EnsemblFungi"/>
</dbReference>
<dbReference type="Pfam" id="PF04037">
    <property type="entry name" value="DUF382"/>
    <property type="match status" value="1"/>
</dbReference>
<feature type="region of interest" description="Disordered" evidence="1">
    <location>
        <begin position="393"/>
        <end position="413"/>
    </location>
</feature>
<keyword evidence="4" id="KW-1185">Reference proteome</keyword>
<feature type="region of interest" description="Disordered" evidence="1">
    <location>
        <begin position="427"/>
        <end position="477"/>
    </location>
</feature>
<dbReference type="SMART" id="SM00581">
    <property type="entry name" value="PSP"/>
    <property type="match status" value="1"/>
</dbReference>
<sequence>MARRSGRRSQKSGKNLVEDRTSIARLIDSRAAVHHEKQNKTSKDGTPQTTKLQEQFGAVLDRFKIPIEKSSSDSGIEQTNRLVHQVKGSEDQVREDNNTQNEEDKKPDMKEMSKRKLRKLTKPSLSQLKSSSIYPQVIEWYDCDAPYPYLLATIKSSKNVVPIPGHWQMKREYLSGRSLMEKRPFELPDVIKQTDIEIMRKTLPDKEAAQNDKSLKEISRARVQPKMGSLDIDYKKLHDVFFKLGVNWKPEVLLSFGDVYYENRNLYDEAQWKKLEKEKTVGRLSSGLREIMGISEGQLPPWCMKMKNLNMPPSYPNLKVAGLNWGIENMKGEIYGVLDSPSTNKKTTSLFGTIISIKDENLDSPQEDNSNHIPEEKGKVLRPIQNDYKEKLTEVQSTTVDRPKVEERRLQADDNTKKSLYTVLKEGTVDDAAGGNGSKAVYVMPGTDGQGSEEREAASSKPEDEKEDQEDIENFKF</sequence>
<feature type="compositionally biased region" description="Acidic residues" evidence="1">
    <location>
        <begin position="465"/>
        <end position="477"/>
    </location>
</feature>
<dbReference type="Proteomes" id="UP000005627">
    <property type="component" value="Chromosome 2"/>
</dbReference>